<dbReference type="Proteomes" id="UP000807306">
    <property type="component" value="Unassembled WGS sequence"/>
</dbReference>
<dbReference type="InterPro" id="IPR020904">
    <property type="entry name" value="Sc_DH/Rdtase_CS"/>
</dbReference>
<evidence type="ECO:0000256" key="2">
    <source>
        <dbReference type="ARBA" id="ARBA00022857"/>
    </source>
</evidence>
<name>A0A9P6EEZ4_9AGAR</name>
<dbReference type="PANTHER" id="PTHR43115">
    <property type="entry name" value="DEHYDROGENASE/REDUCTASE SDR FAMILY MEMBER 11"/>
    <property type="match status" value="1"/>
</dbReference>
<dbReference type="OrthoDB" id="1933717at2759"/>
<evidence type="ECO:0008006" key="6">
    <source>
        <dbReference type="Google" id="ProtNLM"/>
    </source>
</evidence>
<keyword evidence="3" id="KW-0560">Oxidoreductase</keyword>
<evidence type="ECO:0000256" key="1">
    <source>
        <dbReference type="ARBA" id="ARBA00006484"/>
    </source>
</evidence>
<dbReference type="PRINTS" id="PR00081">
    <property type="entry name" value="GDHRDH"/>
</dbReference>
<gene>
    <name evidence="4" type="ORF">CPB83DRAFT_907537</name>
</gene>
<keyword evidence="2" id="KW-0521">NADP</keyword>
<dbReference type="SUPFAM" id="SSF51735">
    <property type="entry name" value="NAD(P)-binding Rossmann-fold domains"/>
    <property type="match status" value="1"/>
</dbReference>
<dbReference type="Pfam" id="PF00106">
    <property type="entry name" value="adh_short"/>
    <property type="match status" value="1"/>
</dbReference>
<accession>A0A9P6EEZ4</accession>
<dbReference type="PANTHER" id="PTHR43115:SF4">
    <property type="entry name" value="DEHYDROGENASE_REDUCTASE SDR FAMILY MEMBER 11"/>
    <property type="match status" value="1"/>
</dbReference>
<dbReference type="InterPro" id="IPR002347">
    <property type="entry name" value="SDR_fam"/>
</dbReference>
<dbReference type="CDD" id="cd05233">
    <property type="entry name" value="SDR_c"/>
    <property type="match status" value="1"/>
</dbReference>
<dbReference type="AlphaFoldDB" id="A0A9P6EEZ4"/>
<sequence length="303" mass="33157">MANPGPWCPPIHHNPEGPLDFSRLSLPSPFVVVILGASKGIGAGCVRAFIKAGASVVVTTGRSIETLQTQKQELEKLNSKITILPIQCDVTKESNLIAVAKATRENFGRLDALIINAGVASKLVRQLDGLLDWPNNFIDADMPDYRALMELNTIAPWIACHHFLPLLEETKDGAQSIILISSAAAHYVNPKHMSAAYSVSKFAATRMVEHVHEAHHANGVCAFAIQPGGVKGGMDGAIPEGKGWEPLLIDSPELVGAFSVWLTSIKKPWLSGRYLDARWDTEELTRRKDEILEKDLLKFRLVM</sequence>
<evidence type="ECO:0000313" key="5">
    <source>
        <dbReference type="Proteomes" id="UP000807306"/>
    </source>
</evidence>
<dbReference type="InterPro" id="IPR036291">
    <property type="entry name" value="NAD(P)-bd_dom_sf"/>
</dbReference>
<comment type="similarity">
    <text evidence="1">Belongs to the short-chain dehydrogenases/reductases (SDR) family.</text>
</comment>
<dbReference type="PROSITE" id="PS00061">
    <property type="entry name" value="ADH_SHORT"/>
    <property type="match status" value="1"/>
</dbReference>
<evidence type="ECO:0000313" key="4">
    <source>
        <dbReference type="EMBL" id="KAF9527529.1"/>
    </source>
</evidence>
<proteinExistence type="inferred from homology"/>
<reference evidence="4" key="1">
    <citation type="submission" date="2020-11" db="EMBL/GenBank/DDBJ databases">
        <authorList>
            <consortium name="DOE Joint Genome Institute"/>
            <person name="Ahrendt S."/>
            <person name="Riley R."/>
            <person name="Andreopoulos W."/>
            <person name="Labutti K."/>
            <person name="Pangilinan J."/>
            <person name="Ruiz-Duenas F.J."/>
            <person name="Barrasa J.M."/>
            <person name="Sanchez-Garcia M."/>
            <person name="Camarero S."/>
            <person name="Miyauchi S."/>
            <person name="Serrano A."/>
            <person name="Linde D."/>
            <person name="Babiker R."/>
            <person name="Drula E."/>
            <person name="Ayuso-Fernandez I."/>
            <person name="Pacheco R."/>
            <person name="Padilla G."/>
            <person name="Ferreira P."/>
            <person name="Barriuso J."/>
            <person name="Kellner H."/>
            <person name="Castanera R."/>
            <person name="Alfaro M."/>
            <person name="Ramirez L."/>
            <person name="Pisabarro A.G."/>
            <person name="Kuo A."/>
            <person name="Tritt A."/>
            <person name="Lipzen A."/>
            <person name="He G."/>
            <person name="Yan M."/>
            <person name="Ng V."/>
            <person name="Cullen D."/>
            <person name="Martin F."/>
            <person name="Rosso M.-N."/>
            <person name="Henrissat B."/>
            <person name="Hibbett D."/>
            <person name="Martinez A.T."/>
            <person name="Grigoriev I.V."/>
        </authorList>
    </citation>
    <scope>NUCLEOTIDE SEQUENCE</scope>
    <source>
        <strain evidence="4">CBS 506.95</strain>
    </source>
</reference>
<organism evidence="4 5">
    <name type="scientific">Crepidotus variabilis</name>
    <dbReference type="NCBI Taxonomy" id="179855"/>
    <lineage>
        <taxon>Eukaryota</taxon>
        <taxon>Fungi</taxon>
        <taxon>Dikarya</taxon>
        <taxon>Basidiomycota</taxon>
        <taxon>Agaricomycotina</taxon>
        <taxon>Agaricomycetes</taxon>
        <taxon>Agaricomycetidae</taxon>
        <taxon>Agaricales</taxon>
        <taxon>Agaricineae</taxon>
        <taxon>Crepidotaceae</taxon>
        <taxon>Crepidotus</taxon>
    </lineage>
</organism>
<keyword evidence="5" id="KW-1185">Reference proteome</keyword>
<protein>
    <recommendedName>
        <fullName evidence="6">NAD(P)-binding protein</fullName>
    </recommendedName>
</protein>
<dbReference type="EMBL" id="MU157860">
    <property type="protein sequence ID" value="KAF9527529.1"/>
    <property type="molecule type" value="Genomic_DNA"/>
</dbReference>
<comment type="caution">
    <text evidence="4">The sequence shown here is derived from an EMBL/GenBank/DDBJ whole genome shotgun (WGS) entry which is preliminary data.</text>
</comment>
<dbReference type="GO" id="GO:0016491">
    <property type="term" value="F:oxidoreductase activity"/>
    <property type="evidence" value="ECO:0007669"/>
    <property type="project" value="UniProtKB-KW"/>
</dbReference>
<dbReference type="Gene3D" id="3.40.50.720">
    <property type="entry name" value="NAD(P)-binding Rossmann-like Domain"/>
    <property type="match status" value="1"/>
</dbReference>
<evidence type="ECO:0000256" key="3">
    <source>
        <dbReference type="ARBA" id="ARBA00023002"/>
    </source>
</evidence>